<comment type="caution">
    <text evidence="5">The sequence shown here is derived from an EMBL/GenBank/DDBJ whole genome shotgun (WGS) entry which is preliminary data.</text>
</comment>
<feature type="non-terminal residue" evidence="5">
    <location>
        <position position="1"/>
    </location>
</feature>
<evidence type="ECO:0000256" key="2">
    <source>
        <dbReference type="ARBA" id="ARBA00022692"/>
    </source>
</evidence>
<dbReference type="Proteomes" id="UP000023152">
    <property type="component" value="Unassembled WGS sequence"/>
</dbReference>
<evidence type="ECO:0000313" key="5">
    <source>
        <dbReference type="EMBL" id="ETO03851.1"/>
    </source>
</evidence>
<dbReference type="GO" id="GO:0016020">
    <property type="term" value="C:membrane"/>
    <property type="evidence" value="ECO:0007669"/>
    <property type="project" value="UniProtKB-SubCell"/>
</dbReference>
<dbReference type="Gene3D" id="1.20.120.350">
    <property type="entry name" value="Voltage-gated potassium channels. Chain C"/>
    <property type="match status" value="1"/>
</dbReference>
<evidence type="ECO:0000256" key="3">
    <source>
        <dbReference type="ARBA" id="ARBA00022989"/>
    </source>
</evidence>
<gene>
    <name evidence="5" type="ORF">RFI_33551</name>
</gene>
<sequence>LDLETSIFHPTIKKNKIKYGPSYNFKKAITQFLRMSEEEHIEIPAKHEALGEELNRAEDVDNLHTLLLAHEEHNEEEEEEEEELPEYKWITRYEAIHYYDTNRLLYYVLVVHDFVRRRIVKQKYFDTVVMLCIACNCIVLAMQQPDAHSSFQELIFFFFF</sequence>
<keyword evidence="4" id="KW-0472">Membrane</keyword>
<protein>
    <submittedName>
        <fullName evidence="5">Uncharacterized protein</fullName>
    </submittedName>
</protein>
<keyword evidence="2" id="KW-0812">Transmembrane</keyword>
<accession>X6LR46</accession>
<dbReference type="EMBL" id="ASPP01031630">
    <property type="protein sequence ID" value="ETO03851.1"/>
    <property type="molecule type" value="Genomic_DNA"/>
</dbReference>
<keyword evidence="3" id="KW-1133">Transmembrane helix</keyword>
<evidence type="ECO:0000313" key="6">
    <source>
        <dbReference type="Proteomes" id="UP000023152"/>
    </source>
</evidence>
<keyword evidence="6" id="KW-1185">Reference proteome</keyword>
<evidence type="ECO:0000256" key="1">
    <source>
        <dbReference type="ARBA" id="ARBA00004141"/>
    </source>
</evidence>
<name>X6LR46_RETFI</name>
<organism evidence="5 6">
    <name type="scientific">Reticulomyxa filosa</name>
    <dbReference type="NCBI Taxonomy" id="46433"/>
    <lineage>
        <taxon>Eukaryota</taxon>
        <taxon>Sar</taxon>
        <taxon>Rhizaria</taxon>
        <taxon>Retaria</taxon>
        <taxon>Foraminifera</taxon>
        <taxon>Monothalamids</taxon>
        <taxon>Reticulomyxidae</taxon>
        <taxon>Reticulomyxa</taxon>
    </lineage>
</organism>
<reference evidence="5 6" key="1">
    <citation type="journal article" date="2013" name="Curr. Biol.">
        <title>The Genome of the Foraminiferan Reticulomyxa filosa.</title>
        <authorList>
            <person name="Glockner G."/>
            <person name="Hulsmann N."/>
            <person name="Schleicher M."/>
            <person name="Noegel A.A."/>
            <person name="Eichinger L."/>
            <person name="Gallinger C."/>
            <person name="Pawlowski J."/>
            <person name="Sierra R."/>
            <person name="Euteneuer U."/>
            <person name="Pillet L."/>
            <person name="Moustafa A."/>
            <person name="Platzer M."/>
            <person name="Groth M."/>
            <person name="Szafranski K."/>
            <person name="Schliwa M."/>
        </authorList>
    </citation>
    <scope>NUCLEOTIDE SEQUENCE [LARGE SCALE GENOMIC DNA]</scope>
</reference>
<comment type="subcellular location">
    <subcellularLocation>
        <location evidence="1">Membrane</location>
        <topology evidence="1">Multi-pass membrane protein</topology>
    </subcellularLocation>
</comment>
<dbReference type="InterPro" id="IPR027359">
    <property type="entry name" value="Volt_channel_dom_sf"/>
</dbReference>
<dbReference type="AlphaFoldDB" id="X6LR46"/>
<evidence type="ECO:0000256" key="4">
    <source>
        <dbReference type="ARBA" id="ARBA00023136"/>
    </source>
</evidence>
<proteinExistence type="predicted"/>